<dbReference type="AlphaFoldDB" id="A0A4R5QHX9"/>
<name>A0A4R5QHX9_9PROT</name>
<evidence type="ECO:0000256" key="1">
    <source>
        <dbReference type="ARBA" id="ARBA00005896"/>
    </source>
</evidence>
<evidence type="ECO:0000256" key="5">
    <source>
        <dbReference type="ARBA" id="ARBA00023004"/>
    </source>
</evidence>
<dbReference type="PANTHER" id="PTHR43779:SF3">
    <property type="entry name" value="(3R)-3-[(CARBOXYMETHYL)AMINO]FATTY ACID OXYGENASE_DECARBOXYLASE"/>
    <property type="match status" value="1"/>
</dbReference>
<feature type="domain" description="TauD/TfdA-like" evidence="7">
    <location>
        <begin position="47"/>
        <end position="318"/>
    </location>
</feature>
<evidence type="ECO:0000313" key="9">
    <source>
        <dbReference type="Proteomes" id="UP000295096"/>
    </source>
</evidence>
<dbReference type="GO" id="GO:0016706">
    <property type="term" value="F:2-oxoglutarate-dependent dioxygenase activity"/>
    <property type="evidence" value="ECO:0007669"/>
    <property type="project" value="UniProtKB-ARBA"/>
</dbReference>
<keyword evidence="5" id="KW-0408">Iron</keyword>
<feature type="compositionally biased region" description="Gly residues" evidence="6">
    <location>
        <begin position="1"/>
        <end position="13"/>
    </location>
</feature>
<evidence type="ECO:0000256" key="3">
    <source>
        <dbReference type="ARBA" id="ARBA00022964"/>
    </source>
</evidence>
<feature type="region of interest" description="Disordered" evidence="6">
    <location>
        <begin position="1"/>
        <end position="30"/>
    </location>
</feature>
<sequence length="323" mass="34933">MRGAGRGGPGRAAGAGWSQHAEVHGRPRRSLPEMSAALSPATRVATHPLDASFGAELTGLTIAGDAPAADVAAFLAALHRHHVVLIRNVPNDPGAQVAFSRRLGPLELHSGTTHTHPLHPEIFCVGNYEADGIKANFATGVEQWHADSSFRAVPSAASLFYGAICPPEGGETWFLDAQAAHDDLDAAMKARIEGLTAVHDLATLYAWNARHTPGRPPLSEDARRKFPPMPQPLVRTHPVTGRRSLFLCPAVISHIEGMDAEEGRALIEALMAHASQECYLYRHRWRAGDLVAWDNRSVLHTASLFDHTRHTRLMFRTTVAGTA</sequence>
<dbReference type="OrthoDB" id="7346227at2"/>
<proteinExistence type="inferred from homology"/>
<evidence type="ECO:0000256" key="4">
    <source>
        <dbReference type="ARBA" id="ARBA00023002"/>
    </source>
</evidence>
<reference evidence="8 9" key="1">
    <citation type="journal article" date="2016" name="J. Microbiol.">
        <title>Dankookia rubra gen. nov., sp. nov., an alphaproteobacterium isolated from sediment of a shallow stream.</title>
        <authorList>
            <person name="Kim W.H."/>
            <person name="Kim D.H."/>
            <person name="Kang K."/>
            <person name="Ahn T.Y."/>
        </authorList>
    </citation>
    <scope>NUCLEOTIDE SEQUENCE [LARGE SCALE GENOMIC DNA]</scope>
    <source>
        <strain evidence="8 9">JCM30602</strain>
    </source>
</reference>
<keyword evidence="3 8" id="KW-0223">Dioxygenase</keyword>
<dbReference type="InterPro" id="IPR003819">
    <property type="entry name" value="TauD/TfdA-like"/>
</dbReference>
<dbReference type="SUPFAM" id="SSF51197">
    <property type="entry name" value="Clavaminate synthase-like"/>
    <property type="match status" value="1"/>
</dbReference>
<dbReference type="EMBL" id="SMSJ01000013">
    <property type="protein sequence ID" value="TDH62251.1"/>
    <property type="molecule type" value="Genomic_DNA"/>
</dbReference>
<keyword evidence="9" id="KW-1185">Reference proteome</keyword>
<evidence type="ECO:0000259" key="7">
    <source>
        <dbReference type="Pfam" id="PF02668"/>
    </source>
</evidence>
<dbReference type="Pfam" id="PF02668">
    <property type="entry name" value="TauD"/>
    <property type="match status" value="1"/>
</dbReference>
<gene>
    <name evidence="8" type="ORF">E2C06_12765</name>
</gene>
<protein>
    <submittedName>
        <fullName evidence="8">TauD/TfdA family dioxygenase</fullName>
    </submittedName>
</protein>
<dbReference type="Gene3D" id="3.60.130.10">
    <property type="entry name" value="Clavaminate synthase-like"/>
    <property type="match status" value="1"/>
</dbReference>
<dbReference type="PANTHER" id="PTHR43779">
    <property type="entry name" value="DIOXYGENASE RV0097-RELATED"/>
    <property type="match status" value="1"/>
</dbReference>
<comment type="similarity">
    <text evidence="1">Belongs to the TfdA dioxygenase family.</text>
</comment>
<dbReference type="Proteomes" id="UP000295096">
    <property type="component" value="Unassembled WGS sequence"/>
</dbReference>
<comment type="caution">
    <text evidence="8">The sequence shown here is derived from an EMBL/GenBank/DDBJ whole genome shotgun (WGS) entry which is preliminary data.</text>
</comment>
<keyword evidence="2" id="KW-0479">Metal-binding</keyword>
<accession>A0A4R5QHX9</accession>
<evidence type="ECO:0000256" key="2">
    <source>
        <dbReference type="ARBA" id="ARBA00022723"/>
    </source>
</evidence>
<organism evidence="8 9">
    <name type="scientific">Dankookia rubra</name>
    <dbReference type="NCBI Taxonomy" id="1442381"/>
    <lineage>
        <taxon>Bacteria</taxon>
        <taxon>Pseudomonadati</taxon>
        <taxon>Pseudomonadota</taxon>
        <taxon>Alphaproteobacteria</taxon>
        <taxon>Acetobacterales</taxon>
        <taxon>Roseomonadaceae</taxon>
        <taxon>Dankookia</taxon>
    </lineage>
</organism>
<dbReference type="InterPro" id="IPR042098">
    <property type="entry name" value="TauD-like_sf"/>
</dbReference>
<dbReference type="GO" id="GO:0046872">
    <property type="term" value="F:metal ion binding"/>
    <property type="evidence" value="ECO:0007669"/>
    <property type="project" value="UniProtKB-KW"/>
</dbReference>
<evidence type="ECO:0000256" key="6">
    <source>
        <dbReference type="SAM" id="MobiDB-lite"/>
    </source>
</evidence>
<keyword evidence="4" id="KW-0560">Oxidoreductase</keyword>
<dbReference type="InterPro" id="IPR051178">
    <property type="entry name" value="TfdA_dioxygenase"/>
</dbReference>
<evidence type="ECO:0000313" key="8">
    <source>
        <dbReference type="EMBL" id="TDH62251.1"/>
    </source>
</evidence>